<dbReference type="AlphaFoldDB" id="A0A811VE00"/>
<feature type="region of interest" description="Disordered" evidence="1">
    <location>
        <begin position="100"/>
        <end position="126"/>
    </location>
</feature>
<evidence type="ECO:0000256" key="1">
    <source>
        <dbReference type="SAM" id="MobiDB-lite"/>
    </source>
</evidence>
<gene>
    <name evidence="2" type="ORF">CCAP1982_LOCUS22111</name>
</gene>
<reference evidence="2" key="1">
    <citation type="submission" date="2020-11" db="EMBL/GenBank/DDBJ databases">
        <authorList>
            <person name="Whitehead M."/>
        </authorList>
    </citation>
    <scope>NUCLEOTIDE SEQUENCE</scope>
    <source>
        <strain evidence="2">EGII</strain>
    </source>
</reference>
<keyword evidence="3" id="KW-1185">Reference proteome</keyword>
<comment type="caution">
    <text evidence="2">The sequence shown here is derived from an EMBL/GenBank/DDBJ whole genome shotgun (WGS) entry which is preliminary data.</text>
</comment>
<accession>A0A811VE00</accession>
<organism evidence="2 3">
    <name type="scientific">Ceratitis capitata</name>
    <name type="common">Mediterranean fruit fly</name>
    <name type="synonym">Tephritis capitata</name>
    <dbReference type="NCBI Taxonomy" id="7213"/>
    <lineage>
        <taxon>Eukaryota</taxon>
        <taxon>Metazoa</taxon>
        <taxon>Ecdysozoa</taxon>
        <taxon>Arthropoda</taxon>
        <taxon>Hexapoda</taxon>
        <taxon>Insecta</taxon>
        <taxon>Pterygota</taxon>
        <taxon>Neoptera</taxon>
        <taxon>Endopterygota</taxon>
        <taxon>Diptera</taxon>
        <taxon>Brachycera</taxon>
        <taxon>Muscomorpha</taxon>
        <taxon>Tephritoidea</taxon>
        <taxon>Tephritidae</taxon>
        <taxon>Ceratitis</taxon>
        <taxon>Ceratitis</taxon>
    </lineage>
</organism>
<dbReference type="EMBL" id="CAJHJT010000056">
    <property type="protein sequence ID" value="CAD7014105.1"/>
    <property type="molecule type" value="Genomic_DNA"/>
</dbReference>
<protein>
    <submittedName>
        <fullName evidence="2">(Mediterranean fruit fly) hypothetical protein</fullName>
    </submittedName>
</protein>
<sequence length="126" mass="14890">MSLTSRLENFGQMMDGLNQEMMKDFLVTDETTRPRYITEDLTLGSRCGKTARKRLDFCDMIECDDQDMESATEMGFKNVEESIKALQQYIDQRTKQERGLVRKLPFDSQEDDDQKSSHSYKRYKYQ</sequence>
<name>A0A811VE00_CERCA</name>
<evidence type="ECO:0000313" key="2">
    <source>
        <dbReference type="EMBL" id="CAD7014105.1"/>
    </source>
</evidence>
<proteinExistence type="predicted"/>
<dbReference type="Proteomes" id="UP000606786">
    <property type="component" value="Unassembled WGS sequence"/>
</dbReference>
<evidence type="ECO:0000313" key="3">
    <source>
        <dbReference type="Proteomes" id="UP000606786"/>
    </source>
</evidence>